<dbReference type="EMBL" id="FAXA01000020">
    <property type="protein sequence ID" value="CUV01167.1"/>
    <property type="molecule type" value="Genomic_DNA"/>
</dbReference>
<name>A0A161KF92_9ZZZZ</name>
<protein>
    <submittedName>
        <fullName evidence="8">Methylated-DNA--protein-cysteine methyltransferase</fullName>
        <ecNumber evidence="8">2.1.1.63</ecNumber>
    </submittedName>
</protein>
<comment type="catalytic activity">
    <reaction evidence="1">
        <text>a 4-O-methyl-thymidine in DNA + L-cysteinyl-[protein] = a thymidine in DNA + S-methyl-L-cysteinyl-[protein]</text>
        <dbReference type="Rhea" id="RHEA:53428"/>
        <dbReference type="Rhea" id="RHEA-COMP:10131"/>
        <dbReference type="Rhea" id="RHEA-COMP:10132"/>
        <dbReference type="Rhea" id="RHEA-COMP:13555"/>
        <dbReference type="Rhea" id="RHEA-COMP:13556"/>
        <dbReference type="ChEBI" id="CHEBI:29950"/>
        <dbReference type="ChEBI" id="CHEBI:82612"/>
        <dbReference type="ChEBI" id="CHEBI:137386"/>
        <dbReference type="ChEBI" id="CHEBI:137387"/>
        <dbReference type="EC" id="2.1.1.63"/>
    </reaction>
</comment>
<dbReference type="InterPro" id="IPR036217">
    <property type="entry name" value="MethylDNA_cys_MeTrfase_DNAb"/>
</dbReference>
<proteinExistence type="predicted"/>
<keyword evidence="2 8" id="KW-0489">Methyltransferase</keyword>
<evidence type="ECO:0000256" key="4">
    <source>
        <dbReference type="ARBA" id="ARBA00022763"/>
    </source>
</evidence>
<evidence type="ECO:0000259" key="7">
    <source>
        <dbReference type="Pfam" id="PF01035"/>
    </source>
</evidence>
<evidence type="ECO:0000256" key="5">
    <source>
        <dbReference type="ARBA" id="ARBA00023204"/>
    </source>
</evidence>
<reference evidence="8" key="1">
    <citation type="submission" date="2015-10" db="EMBL/GenBank/DDBJ databases">
        <authorList>
            <person name="Gilbert D.G."/>
        </authorList>
    </citation>
    <scope>NUCLEOTIDE SEQUENCE</scope>
</reference>
<dbReference type="Gene3D" id="1.10.10.10">
    <property type="entry name" value="Winged helix-like DNA-binding domain superfamily/Winged helix DNA-binding domain"/>
    <property type="match status" value="1"/>
</dbReference>
<keyword evidence="4" id="KW-0227">DNA damage</keyword>
<dbReference type="InterPro" id="IPR014048">
    <property type="entry name" value="MethylDNA_cys_MeTrfase_DNA-bd"/>
</dbReference>
<keyword evidence="3 8" id="KW-0808">Transferase</keyword>
<dbReference type="GO" id="GO:0032259">
    <property type="term" value="P:methylation"/>
    <property type="evidence" value="ECO:0007669"/>
    <property type="project" value="UniProtKB-KW"/>
</dbReference>
<dbReference type="EC" id="2.1.1.63" evidence="8"/>
<dbReference type="NCBIfam" id="TIGR00589">
    <property type="entry name" value="ogt"/>
    <property type="match status" value="1"/>
</dbReference>
<accession>A0A161KF92</accession>
<evidence type="ECO:0000256" key="2">
    <source>
        <dbReference type="ARBA" id="ARBA00022603"/>
    </source>
</evidence>
<dbReference type="SUPFAM" id="SSF46767">
    <property type="entry name" value="Methylated DNA-protein cysteine methyltransferase, C-terminal domain"/>
    <property type="match status" value="1"/>
</dbReference>
<dbReference type="InterPro" id="IPR036388">
    <property type="entry name" value="WH-like_DNA-bd_sf"/>
</dbReference>
<dbReference type="PANTHER" id="PTHR10815:SF13">
    <property type="entry name" value="METHYLATED-DNA--PROTEIN-CYSTEINE METHYLTRANSFERASE"/>
    <property type="match status" value="1"/>
</dbReference>
<evidence type="ECO:0000256" key="1">
    <source>
        <dbReference type="ARBA" id="ARBA00001286"/>
    </source>
</evidence>
<gene>
    <name evidence="8" type="ORF">MGWOODY_Clf1242</name>
</gene>
<evidence type="ECO:0000256" key="6">
    <source>
        <dbReference type="ARBA" id="ARBA00049348"/>
    </source>
</evidence>
<dbReference type="CDD" id="cd06445">
    <property type="entry name" value="ATase"/>
    <property type="match status" value="1"/>
</dbReference>
<feature type="domain" description="Methylated-DNA-[protein]-cysteine S-methyltransferase DNA binding" evidence="7">
    <location>
        <begin position="78"/>
        <end position="157"/>
    </location>
</feature>
<comment type="catalytic activity">
    <reaction evidence="6">
        <text>a 6-O-methyl-2'-deoxyguanosine in DNA + L-cysteinyl-[protein] = S-methyl-L-cysteinyl-[protein] + a 2'-deoxyguanosine in DNA</text>
        <dbReference type="Rhea" id="RHEA:24000"/>
        <dbReference type="Rhea" id="RHEA-COMP:10131"/>
        <dbReference type="Rhea" id="RHEA-COMP:10132"/>
        <dbReference type="Rhea" id="RHEA-COMP:11367"/>
        <dbReference type="Rhea" id="RHEA-COMP:11368"/>
        <dbReference type="ChEBI" id="CHEBI:29950"/>
        <dbReference type="ChEBI" id="CHEBI:82612"/>
        <dbReference type="ChEBI" id="CHEBI:85445"/>
        <dbReference type="ChEBI" id="CHEBI:85448"/>
        <dbReference type="EC" id="2.1.1.63"/>
    </reaction>
</comment>
<organism evidence="8">
    <name type="scientific">hydrothermal vent metagenome</name>
    <dbReference type="NCBI Taxonomy" id="652676"/>
    <lineage>
        <taxon>unclassified sequences</taxon>
        <taxon>metagenomes</taxon>
        <taxon>ecological metagenomes</taxon>
    </lineage>
</organism>
<evidence type="ECO:0000313" key="8">
    <source>
        <dbReference type="EMBL" id="CUV01167.1"/>
    </source>
</evidence>
<dbReference type="Pfam" id="PF01035">
    <property type="entry name" value="DNA_binding_1"/>
    <property type="match status" value="1"/>
</dbReference>
<keyword evidence="5" id="KW-0234">DNA repair</keyword>
<dbReference type="AlphaFoldDB" id="A0A161KF92"/>
<dbReference type="GO" id="GO:0003908">
    <property type="term" value="F:methylated-DNA-[protein]-cysteine S-methyltransferase activity"/>
    <property type="evidence" value="ECO:0007669"/>
    <property type="project" value="UniProtKB-EC"/>
</dbReference>
<dbReference type="PROSITE" id="PS00374">
    <property type="entry name" value="MGMT"/>
    <property type="match status" value="1"/>
</dbReference>
<evidence type="ECO:0000256" key="3">
    <source>
        <dbReference type="ARBA" id="ARBA00022679"/>
    </source>
</evidence>
<dbReference type="GO" id="GO:0006281">
    <property type="term" value="P:DNA repair"/>
    <property type="evidence" value="ECO:0007669"/>
    <property type="project" value="UniProtKB-KW"/>
</dbReference>
<dbReference type="InterPro" id="IPR001497">
    <property type="entry name" value="MethylDNA_cys_MeTrfase_AS"/>
</dbReference>
<dbReference type="PANTHER" id="PTHR10815">
    <property type="entry name" value="METHYLATED-DNA--PROTEIN-CYSTEINE METHYLTRANSFERASE"/>
    <property type="match status" value="1"/>
</dbReference>
<sequence length="166" mass="17532">MVELPMGWMVLLGGEDGLKRASLKPTPQEAIEDMGMDLDGADDDPDAFTEVVECLHRYAAGDGTALDEIGLDFSGITPFFSAAWNACRSIPAGETRSYAWLAAEAGSPLAMRAAGQAMARNRFSLIIPCHRVIASDGGLGGYGGGGLGVKARLLQMELRENPESAE</sequence>